<comment type="similarity">
    <text evidence="1 5">Belongs to the carbamate kinase family.</text>
</comment>
<evidence type="ECO:0000256" key="2">
    <source>
        <dbReference type="ARBA" id="ARBA00022679"/>
    </source>
</evidence>
<dbReference type="Gene3D" id="3.40.1160.10">
    <property type="entry name" value="Acetylglutamate kinase-like"/>
    <property type="match status" value="1"/>
</dbReference>
<protein>
    <recommendedName>
        <fullName evidence="4 5">Carbamate kinase</fullName>
    </recommendedName>
</protein>
<dbReference type="InterPro" id="IPR003964">
    <property type="entry name" value="Carb_kinase"/>
</dbReference>
<evidence type="ECO:0000256" key="5">
    <source>
        <dbReference type="PIRNR" id="PIRNR000723"/>
    </source>
</evidence>
<evidence type="ECO:0000256" key="1">
    <source>
        <dbReference type="ARBA" id="ARBA00011066"/>
    </source>
</evidence>
<dbReference type="PRINTS" id="PR01469">
    <property type="entry name" value="CARBMTKINASE"/>
</dbReference>
<dbReference type="NCBIfam" id="NF009007">
    <property type="entry name" value="PRK12352.1"/>
    <property type="match status" value="1"/>
</dbReference>
<dbReference type="FunFam" id="3.40.1160.10:FF:000007">
    <property type="entry name" value="Carbamate kinase"/>
    <property type="match status" value="1"/>
</dbReference>
<evidence type="ECO:0000259" key="6">
    <source>
        <dbReference type="Pfam" id="PF00696"/>
    </source>
</evidence>
<dbReference type="HOGENOM" id="CLU_076278_0_0_7"/>
<evidence type="ECO:0000256" key="3">
    <source>
        <dbReference type="ARBA" id="ARBA00022777"/>
    </source>
</evidence>
<dbReference type="SUPFAM" id="SSF53633">
    <property type="entry name" value="Carbamate kinase-like"/>
    <property type="match status" value="1"/>
</dbReference>
<dbReference type="NCBIfam" id="TIGR00746">
    <property type="entry name" value="arcC"/>
    <property type="match status" value="1"/>
</dbReference>
<dbReference type="GO" id="GO:0008804">
    <property type="term" value="F:carbamate kinase activity"/>
    <property type="evidence" value="ECO:0007669"/>
    <property type="project" value="UniProtKB-UniRule"/>
</dbReference>
<name>E5Y9P3_BILW3</name>
<dbReference type="GO" id="GO:0005829">
    <property type="term" value="C:cytosol"/>
    <property type="evidence" value="ECO:0007669"/>
    <property type="project" value="TreeGrafter"/>
</dbReference>
<dbReference type="PIRSF" id="PIRSF000723">
    <property type="entry name" value="Carbamate_kin"/>
    <property type="match status" value="1"/>
</dbReference>
<evidence type="ECO:0000313" key="8">
    <source>
        <dbReference type="Proteomes" id="UP000006034"/>
    </source>
</evidence>
<comment type="caution">
    <text evidence="7">The sequence shown here is derived from an EMBL/GenBank/DDBJ whole genome shotgun (WGS) entry which is preliminary data.</text>
</comment>
<feature type="domain" description="Aspartate/glutamate/uridylate kinase" evidence="6">
    <location>
        <begin position="15"/>
        <end position="306"/>
    </location>
</feature>
<evidence type="ECO:0000256" key="4">
    <source>
        <dbReference type="NCBIfam" id="TIGR00746"/>
    </source>
</evidence>
<dbReference type="STRING" id="563192.HMPREF0179_02821"/>
<dbReference type="AlphaFoldDB" id="E5Y9P3"/>
<organism evidence="7 8">
    <name type="scientific">Bilophila wadsworthia (strain 3_1_6)</name>
    <dbReference type="NCBI Taxonomy" id="563192"/>
    <lineage>
        <taxon>Bacteria</taxon>
        <taxon>Pseudomonadati</taxon>
        <taxon>Thermodesulfobacteriota</taxon>
        <taxon>Desulfovibrionia</taxon>
        <taxon>Desulfovibrionales</taxon>
        <taxon>Desulfovibrionaceae</taxon>
        <taxon>Bilophila</taxon>
    </lineage>
</organism>
<keyword evidence="2 5" id="KW-0808">Transferase</keyword>
<dbReference type="Proteomes" id="UP000006034">
    <property type="component" value="Unassembled WGS sequence"/>
</dbReference>
<dbReference type="OrthoDB" id="9766717at2"/>
<dbReference type="GeneID" id="78084786"/>
<proteinExistence type="inferred from homology"/>
<dbReference type="GO" id="GO:0019546">
    <property type="term" value="P:L-arginine deiminase pathway"/>
    <property type="evidence" value="ECO:0007669"/>
    <property type="project" value="TreeGrafter"/>
</dbReference>
<dbReference type="PANTHER" id="PTHR30409:SF1">
    <property type="entry name" value="CARBAMATE KINASE-RELATED"/>
    <property type="match status" value="1"/>
</dbReference>
<sequence length="325" mass="35313">MPTSSVSAYGKDRNKLIVVAVGGNALLTERQRGTFKEQMENIEYCSTELCKIIQDGYQLVLTHGNGPQIGLIMLRDSLSRVVRPAMPLYVYSAESQGQIGFLLMRSLCNHVALVGIQPRITTILTQVIVRRDDPAFSRPTKPVGPFYTLEEMQDLQKISPFPYVEDSGRGYRKIVCSPEPVGIVESSFIKGLTSLGLSIIAGGGGGIPLVQNDDGTLSGCEAVIDKDLTSALLAKEIGASTLVILTGVERVAINYNRPEQQWLDTVSLAQMKQYYQEGHFAEGSMGPKVLAAMRFVENSGSRAIITCLEKVVEALRGQTGTIIVA</sequence>
<keyword evidence="3 5" id="KW-0418">Kinase</keyword>
<evidence type="ECO:0000313" key="7">
    <source>
        <dbReference type="EMBL" id="EFV43298.1"/>
    </source>
</evidence>
<dbReference type="RefSeq" id="WP_005028906.1">
    <property type="nucleotide sequence ID" value="NZ_KE150238.1"/>
</dbReference>
<dbReference type="Pfam" id="PF00696">
    <property type="entry name" value="AA_kinase"/>
    <property type="match status" value="1"/>
</dbReference>
<dbReference type="PANTHER" id="PTHR30409">
    <property type="entry name" value="CARBAMATE KINASE"/>
    <property type="match status" value="1"/>
</dbReference>
<gene>
    <name evidence="7" type="ORF">HMPREF0179_02821</name>
</gene>
<keyword evidence="8" id="KW-1185">Reference proteome</keyword>
<dbReference type="CDD" id="cd04235">
    <property type="entry name" value="AAK_CK"/>
    <property type="match status" value="1"/>
</dbReference>
<dbReference type="InterPro" id="IPR001048">
    <property type="entry name" value="Asp/Glu/Uridylate_kinase"/>
</dbReference>
<dbReference type="EMBL" id="ADCP02000001">
    <property type="protein sequence ID" value="EFV43298.1"/>
    <property type="molecule type" value="Genomic_DNA"/>
</dbReference>
<dbReference type="InterPro" id="IPR036393">
    <property type="entry name" value="AceGlu_kinase-like_sf"/>
</dbReference>
<accession>E5Y9P3</accession>
<dbReference type="eggNOG" id="COG0549">
    <property type="taxonomic scope" value="Bacteria"/>
</dbReference>
<reference evidence="7 8" key="1">
    <citation type="submission" date="2010-10" db="EMBL/GenBank/DDBJ databases">
        <authorList>
            <consortium name="The Broad Institute Genome Sequencing Platform"/>
            <person name="Ward D."/>
            <person name="Earl A."/>
            <person name="Feldgarden M."/>
            <person name="Young S.K."/>
            <person name="Gargeya S."/>
            <person name="Zeng Q."/>
            <person name="Alvarado L."/>
            <person name="Berlin A."/>
            <person name="Bochicchio J."/>
            <person name="Chapman S.B."/>
            <person name="Chen Z."/>
            <person name="Freedman E."/>
            <person name="Gellesch M."/>
            <person name="Goldberg J."/>
            <person name="Griggs A."/>
            <person name="Gujja S."/>
            <person name="Heilman E."/>
            <person name="Heiman D."/>
            <person name="Howarth C."/>
            <person name="Mehta T."/>
            <person name="Neiman D."/>
            <person name="Pearson M."/>
            <person name="Roberts A."/>
            <person name="Saif S."/>
            <person name="Shea T."/>
            <person name="Shenoy N."/>
            <person name="Sisk P."/>
            <person name="Stolte C."/>
            <person name="Sykes S."/>
            <person name="White J."/>
            <person name="Yandava C."/>
            <person name="Allen-Vercoe E."/>
            <person name="Sibley C."/>
            <person name="Ambrose C.E."/>
            <person name="Strauss J."/>
            <person name="Daigneault M."/>
            <person name="Haas B."/>
            <person name="Nusbaum C."/>
            <person name="Birren B."/>
        </authorList>
    </citation>
    <scope>NUCLEOTIDE SEQUENCE [LARGE SCALE GENOMIC DNA]</scope>
    <source>
        <strain evidence="7 8">3_1_6</strain>
    </source>
</reference>
<reference evidence="7 8" key="2">
    <citation type="submission" date="2013-04" db="EMBL/GenBank/DDBJ databases">
        <title>The Genome Sequence of Bilophila wadsworthia 3_1_6.</title>
        <authorList>
            <consortium name="The Broad Institute Genomics Platform"/>
            <person name="Earl A."/>
            <person name="Ward D."/>
            <person name="Feldgarden M."/>
            <person name="Gevers D."/>
            <person name="Sibley C."/>
            <person name="Strauss J."/>
            <person name="Allen-Vercoe E."/>
            <person name="Walker B."/>
            <person name="Young S."/>
            <person name="Zeng Q."/>
            <person name="Gargeya S."/>
            <person name="Fitzgerald M."/>
            <person name="Haas B."/>
            <person name="Abouelleil A."/>
            <person name="Allen A.W."/>
            <person name="Alvarado L."/>
            <person name="Arachchi H.M."/>
            <person name="Berlin A.M."/>
            <person name="Chapman S.B."/>
            <person name="Gainer-Dewar J."/>
            <person name="Goldberg J."/>
            <person name="Griggs A."/>
            <person name="Gujja S."/>
            <person name="Hansen M."/>
            <person name="Howarth C."/>
            <person name="Imamovic A."/>
            <person name="Ireland A."/>
            <person name="Larimer J."/>
            <person name="McCowan C."/>
            <person name="Murphy C."/>
            <person name="Pearson M."/>
            <person name="Poon T.W."/>
            <person name="Priest M."/>
            <person name="Roberts A."/>
            <person name="Saif S."/>
            <person name="Shea T."/>
            <person name="Sisk P."/>
            <person name="Sykes S."/>
            <person name="Wortman J."/>
            <person name="Nusbaum C."/>
            <person name="Birren B."/>
        </authorList>
    </citation>
    <scope>NUCLEOTIDE SEQUENCE [LARGE SCALE GENOMIC DNA]</scope>
    <source>
        <strain evidence="7 8">3_1_6</strain>
    </source>
</reference>